<evidence type="ECO:0000256" key="2">
    <source>
        <dbReference type="ARBA" id="ARBA00023015"/>
    </source>
</evidence>
<dbReference type="InterPro" id="IPR036388">
    <property type="entry name" value="WH-like_DNA-bd_sf"/>
</dbReference>
<organism evidence="6 7">
    <name type="scientific">Clostridium neonatale</name>
    <dbReference type="NCBI Taxonomy" id="137838"/>
    <lineage>
        <taxon>Bacteria</taxon>
        <taxon>Bacillati</taxon>
        <taxon>Bacillota</taxon>
        <taxon>Clostridia</taxon>
        <taxon>Eubacteriales</taxon>
        <taxon>Clostridiaceae</taxon>
        <taxon>Clostridium</taxon>
    </lineage>
</organism>
<evidence type="ECO:0000256" key="4">
    <source>
        <dbReference type="ARBA" id="ARBA00023163"/>
    </source>
</evidence>
<dbReference type="GO" id="GO:0003700">
    <property type="term" value="F:DNA-binding transcription factor activity"/>
    <property type="evidence" value="ECO:0007669"/>
    <property type="project" value="InterPro"/>
</dbReference>
<comment type="similarity">
    <text evidence="1">Belongs to the LysR transcriptional regulatory family.</text>
</comment>
<feature type="domain" description="HTH lysR-type" evidence="5">
    <location>
        <begin position="1"/>
        <end position="58"/>
    </location>
</feature>
<dbReference type="GO" id="GO:0005829">
    <property type="term" value="C:cytosol"/>
    <property type="evidence" value="ECO:0007669"/>
    <property type="project" value="TreeGrafter"/>
</dbReference>
<dbReference type="PANTHER" id="PTHR30419:SF8">
    <property type="entry name" value="NITROGEN ASSIMILATION TRANSCRIPTIONAL ACTIVATOR-RELATED"/>
    <property type="match status" value="1"/>
</dbReference>
<dbReference type="PRINTS" id="PR00039">
    <property type="entry name" value="HTHLYSR"/>
</dbReference>
<comment type="caution">
    <text evidence="6">The sequence shown here is derived from an EMBL/GenBank/DDBJ whole genome shotgun (WGS) entry which is preliminary data.</text>
</comment>
<dbReference type="RefSeq" id="WP_317050026.1">
    <property type="nucleotide sequence ID" value="NZ_CAMRXC010000273.1"/>
</dbReference>
<dbReference type="EMBL" id="CAMTCP010000033">
    <property type="protein sequence ID" value="CAI3541850.1"/>
    <property type="molecule type" value="Genomic_DNA"/>
</dbReference>
<accession>A0AAD1YCQ6</accession>
<dbReference type="InterPro" id="IPR005119">
    <property type="entry name" value="LysR_subst-bd"/>
</dbReference>
<evidence type="ECO:0000256" key="1">
    <source>
        <dbReference type="ARBA" id="ARBA00009437"/>
    </source>
</evidence>
<evidence type="ECO:0000259" key="5">
    <source>
        <dbReference type="PROSITE" id="PS50931"/>
    </source>
</evidence>
<dbReference type="Gene3D" id="3.40.190.10">
    <property type="entry name" value="Periplasmic binding protein-like II"/>
    <property type="match status" value="2"/>
</dbReference>
<evidence type="ECO:0000256" key="3">
    <source>
        <dbReference type="ARBA" id="ARBA00023125"/>
    </source>
</evidence>
<name>A0AAD1YCQ6_9CLOT</name>
<dbReference type="GO" id="GO:0003677">
    <property type="term" value="F:DNA binding"/>
    <property type="evidence" value="ECO:0007669"/>
    <property type="project" value="UniProtKB-KW"/>
</dbReference>
<dbReference type="PROSITE" id="PS50931">
    <property type="entry name" value="HTH_LYSR"/>
    <property type="match status" value="1"/>
</dbReference>
<evidence type="ECO:0000313" key="6">
    <source>
        <dbReference type="EMBL" id="CAI3541850.1"/>
    </source>
</evidence>
<dbReference type="Pfam" id="PF03466">
    <property type="entry name" value="LysR_substrate"/>
    <property type="match status" value="1"/>
</dbReference>
<dbReference type="InterPro" id="IPR000847">
    <property type="entry name" value="LysR_HTH_N"/>
</dbReference>
<dbReference type="Proteomes" id="UP001189143">
    <property type="component" value="Unassembled WGS sequence"/>
</dbReference>
<dbReference type="AlphaFoldDB" id="A0AAD1YCQ6"/>
<sequence>MDMLQIKYFKIVAQTQNISKAAQIVYISQSSLSQTIQHLEKELGYPLFDRVGRHIHLNANGEIFWEFVNKLEQGYTSMLTQMEEMNEKYQQTIKMDIQCASLYLPQILTYLKEELPDVLLGVTQRNHDIPSDADSDIKIYASPELEEENNIELLLEENILLALPQKHSLLNKKNIYLVDLEEEEFICLNDSWSLQKMIEEQYKNRGVQLSTSIQLDNPDILRHLLCKNLGVAFVPEKTWGVDFARGMLELRTIADFSIRRYVYISWKTGYLAQNTKKCITLIKDFFQKL</sequence>
<evidence type="ECO:0000313" key="7">
    <source>
        <dbReference type="Proteomes" id="UP001189143"/>
    </source>
</evidence>
<reference evidence="6" key="1">
    <citation type="submission" date="2022-10" db="EMBL/GenBank/DDBJ databases">
        <authorList>
            <person name="Aires J."/>
            <person name="Mesa V."/>
        </authorList>
    </citation>
    <scope>NUCLEOTIDE SEQUENCE</scope>
    <source>
        <strain evidence="6">Clostridium neonatale JD116</strain>
    </source>
</reference>
<proteinExistence type="inferred from homology"/>
<keyword evidence="4" id="KW-0804">Transcription</keyword>
<dbReference type="InterPro" id="IPR050950">
    <property type="entry name" value="HTH-type_LysR_regulators"/>
</dbReference>
<gene>
    <name evidence="6" type="ORF">CNEO2_120052</name>
</gene>
<keyword evidence="3 6" id="KW-0238">DNA-binding</keyword>
<dbReference type="InterPro" id="IPR036390">
    <property type="entry name" value="WH_DNA-bd_sf"/>
</dbReference>
<protein>
    <submittedName>
        <fullName evidence="6">DNA-binding transcriptional LysR family regulator</fullName>
    </submittedName>
</protein>
<dbReference type="CDD" id="cd05466">
    <property type="entry name" value="PBP2_LTTR_substrate"/>
    <property type="match status" value="1"/>
</dbReference>
<dbReference type="SUPFAM" id="SSF53850">
    <property type="entry name" value="Periplasmic binding protein-like II"/>
    <property type="match status" value="1"/>
</dbReference>
<dbReference type="PANTHER" id="PTHR30419">
    <property type="entry name" value="HTH-TYPE TRANSCRIPTIONAL REGULATOR YBHD"/>
    <property type="match status" value="1"/>
</dbReference>
<dbReference type="Gene3D" id="1.10.10.10">
    <property type="entry name" value="Winged helix-like DNA-binding domain superfamily/Winged helix DNA-binding domain"/>
    <property type="match status" value="1"/>
</dbReference>
<dbReference type="SUPFAM" id="SSF46785">
    <property type="entry name" value="Winged helix' DNA-binding domain"/>
    <property type="match status" value="1"/>
</dbReference>
<dbReference type="Pfam" id="PF00126">
    <property type="entry name" value="HTH_1"/>
    <property type="match status" value="1"/>
</dbReference>
<keyword evidence="2" id="KW-0805">Transcription regulation</keyword>